<gene>
    <name evidence="1" type="ORF">CWATWH0003_3546</name>
</gene>
<comment type="caution">
    <text evidence="1">The sequence shown here is derived from an EMBL/GenBank/DDBJ whole genome shotgun (WGS) entry which is preliminary data.</text>
</comment>
<proteinExistence type="predicted"/>
<protein>
    <recommendedName>
        <fullName evidence="3">DUF29 domain-containing protein</fullName>
    </recommendedName>
</protein>
<name>G5J7W0_CROWT</name>
<sequence>MIQSTTISTEKLYDQDYQLWLETTLEQLRNSEYSQVDWENLLEEIEAMTRRDKRALKSLLTRLFEHFLKLAYWEKEREYNQAGWKREIRNFRIQIKRLLKDSPSLKPYLAEIIEECYQDSIKLSGDTMQISTTIFPAQSIANIEQILDENWLPINN</sequence>
<dbReference type="Pfam" id="PF01724">
    <property type="entry name" value="DUF29"/>
    <property type="match status" value="1"/>
</dbReference>
<evidence type="ECO:0000313" key="2">
    <source>
        <dbReference type="Proteomes" id="UP000003477"/>
    </source>
</evidence>
<dbReference type="PANTHER" id="PTHR34235:SF3">
    <property type="entry name" value="SLR1203 PROTEIN"/>
    <property type="match status" value="1"/>
</dbReference>
<dbReference type="InterPro" id="IPR002636">
    <property type="entry name" value="DUF29"/>
</dbReference>
<dbReference type="Proteomes" id="UP000003477">
    <property type="component" value="Unassembled WGS sequence"/>
</dbReference>
<dbReference type="RefSeq" id="WP_007307675.1">
    <property type="nucleotide sequence ID" value="NZ_AESD01000529.1"/>
</dbReference>
<dbReference type="PATRIC" id="fig|423471.3.peg.3323"/>
<evidence type="ECO:0000313" key="1">
    <source>
        <dbReference type="EMBL" id="EHJ11695.1"/>
    </source>
</evidence>
<evidence type="ECO:0008006" key="3">
    <source>
        <dbReference type="Google" id="ProtNLM"/>
    </source>
</evidence>
<dbReference type="AlphaFoldDB" id="G5J7W0"/>
<dbReference type="PANTHER" id="PTHR34235">
    <property type="entry name" value="SLR1203 PROTEIN-RELATED"/>
    <property type="match status" value="1"/>
</dbReference>
<organism evidence="1 2">
    <name type="scientific">Crocosphaera watsonii WH 0003</name>
    <dbReference type="NCBI Taxonomy" id="423471"/>
    <lineage>
        <taxon>Bacteria</taxon>
        <taxon>Bacillati</taxon>
        <taxon>Cyanobacteriota</taxon>
        <taxon>Cyanophyceae</taxon>
        <taxon>Oscillatoriophycideae</taxon>
        <taxon>Chroococcales</taxon>
        <taxon>Aphanothecaceae</taxon>
        <taxon>Crocosphaera</taxon>
    </lineage>
</organism>
<dbReference type="GeneID" id="88767072"/>
<accession>G5J7W0</accession>
<dbReference type="Gene3D" id="1.20.1220.20">
    <property type="entry name" value="Uncharcterised protein PF01724"/>
    <property type="match status" value="1"/>
</dbReference>
<reference evidence="1 2" key="1">
    <citation type="journal article" date="2011" name="Front. Microbiol.">
        <title>Two Strains of Crocosphaera watsonii with Highly Conserved Genomes are Distinguished by Strain-Specific Features.</title>
        <authorList>
            <person name="Bench S.R."/>
            <person name="Ilikchyan I.N."/>
            <person name="Tripp H.J."/>
            <person name="Zehr J.P."/>
        </authorList>
    </citation>
    <scope>NUCLEOTIDE SEQUENCE [LARGE SCALE GENOMIC DNA]</scope>
    <source>
        <strain evidence="1 2">WH 0003</strain>
    </source>
</reference>
<dbReference type="EMBL" id="AESD01000529">
    <property type="protein sequence ID" value="EHJ11695.1"/>
    <property type="molecule type" value="Genomic_DNA"/>
</dbReference>